<sequence>MNTSKGTERVNDEDAVDINVETVDYRSPPGHEQEPEKEKVEVTHLARTDDEPGTGNIMAKAAGKVAEKIQSAKEAVSESTGNKGDKKSTG</sequence>
<proteinExistence type="predicted"/>
<accession>A0AAV6XEA8</accession>
<gene>
    <name evidence="2" type="ORF">BUALT_Bualt08G0036100</name>
</gene>
<evidence type="ECO:0000313" key="3">
    <source>
        <dbReference type="Proteomes" id="UP000826271"/>
    </source>
</evidence>
<protein>
    <submittedName>
        <fullName evidence="2">Uncharacterized protein</fullName>
    </submittedName>
</protein>
<name>A0AAV6XEA8_9LAMI</name>
<feature type="region of interest" description="Disordered" evidence="1">
    <location>
        <begin position="70"/>
        <end position="90"/>
    </location>
</feature>
<dbReference type="AlphaFoldDB" id="A0AAV6XEA8"/>
<comment type="caution">
    <text evidence="2">The sequence shown here is derived from an EMBL/GenBank/DDBJ whole genome shotgun (WGS) entry which is preliminary data.</text>
</comment>
<dbReference type="Proteomes" id="UP000826271">
    <property type="component" value="Unassembled WGS sequence"/>
</dbReference>
<keyword evidence="3" id="KW-1185">Reference proteome</keyword>
<organism evidence="2 3">
    <name type="scientific">Buddleja alternifolia</name>
    <dbReference type="NCBI Taxonomy" id="168488"/>
    <lineage>
        <taxon>Eukaryota</taxon>
        <taxon>Viridiplantae</taxon>
        <taxon>Streptophyta</taxon>
        <taxon>Embryophyta</taxon>
        <taxon>Tracheophyta</taxon>
        <taxon>Spermatophyta</taxon>
        <taxon>Magnoliopsida</taxon>
        <taxon>eudicotyledons</taxon>
        <taxon>Gunneridae</taxon>
        <taxon>Pentapetalae</taxon>
        <taxon>asterids</taxon>
        <taxon>lamiids</taxon>
        <taxon>Lamiales</taxon>
        <taxon>Scrophulariaceae</taxon>
        <taxon>Buddlejeae</taxon>
        <taxon>Buddleja</taxon>
    </lineage>
</organism>
<evidence type="ECO:0000313" key="2">
    <source>
        <dbReference type="EMBL" id="KAG8377468.1"/>
    </source>
</evidence>
<evidence type="ECO:0000256" key="1">
    <source>
        <dbReference type="SAM" id="MobiDB-lite"/>
    </source>
</evidence>
<dbReference type="EMBL" id="WHWC01000008">
    <property type="protein sequence ID" value="KAG8377468.1"/>
    <property type="molecule type" value="Genomic_DNA"/>
</dbReference>
<reference evidence="2" key="1">
    <citation type="submission" date="2019-10" db="EMBL/GenBank/DDBJ databases">
        <authorList>
            <person name="Zhang R."/>
            <person name="Pan Y."/>
            <person name="Wang J."/>
            <person name="Ma R."/>
            <person name="Yu S."/>
        </authorList>
    </citation>
    <scope>NUCLEOTIDE SEQUENCE</scope>
    <source>
        <strain evidence="2">LA-IB0</strain>
        <tissue evidence="2">Leaf</tissue>
    </source>
</reference>